<proteinExistence type="predicted"/>
<keyword evidence="3" id="KW-1015">Disulfide bond</keyword>
<dbReference type="Pfam" id="PF00462">
    <property type="entry name" value="Glutaredoxin"/>
    <property type="match status" value="1"/>
</dbReference>
<protein>
    <recommendedName>
        <fullName evidence="5">Glutaredoxin domain-containing protein</fullName>
    </recommendedName>
</protein>
<evidence type="ECO:0000256" key="4">
    <source>
        <dbReference type="ARBA" id="ARBA00023284"/>
    </source>
</evidence>
<evidence type="ECO:0000259" key="5">
    <source>
        <dbReference type="Pfam" id="PF00462"/>
    </source>
</evidence>
<dbReference type="GO" id="GO:0034599">
    <property type="term" value="P:cellular response to oxidative stress"/>
    <property type="evidence" value="ECO:0007669"/>
    <property type="project" value="TreeGrafter"/>
</dbReference>
<dbReference type="PROSITE" id="PS51354">
    <property type="entry name" value="GLUTAREDOXIN_2"/>
    <property type="match status" value="1"/>
</dbReference>
<sequence>MLQMRSRSAVLATYTMLPAIASAFFSPGSAFVVSSRVPALSAAGPRIMLRGGFSSSTKMNADLKGTVTKLIDDNTVMVFSKTYCPYCTKAKKTLDGLNVKYQVLELDGRDDGAQIQDIMGELTGARSVPRVFIKGKFVGGGDDVVAKAASGELQKLLA</sequence>
<dbReference type="InterPro" id="IPR011899">
    <property type="entry name" value="Glutaredoxin_euk/vir"/>
</dbReference>
<dbReference type="InterPro" id="IPR014025">
    <property type="entry name" value="Glutaredoxin_subgr"/>
</dbReference>
<dbReference type="PROSITE" id="PS00195">
    <property type="entry name" value="GLUTAREDOXIN_1"/>
    <property type="match status" value="1"/>
</dbReference>
<dbReference type="EMBL" id="HBEZ01002674">
    <property type="protein sequence ID" value="CAD8623871.1"/>
    <property type="molecule type" value="Transcribed_RNA"/>
</dbReference>
<dbReference type="NCBIfam" id="TIGR02180">
    <property type="entry name" value="GRX_euk"/>
    <property type="match status" value="1"/>
</dbReference>
<name>A0A7S0LVD6_9CRYP</name>
<evidence type="ECO:0000313" key="6">
    <source>
        <dbReference type="EMBL" id="CAD8623871.1"/>
    </source>
</evidence>
<dbReference type="Gene3D" id="3.40.30.10">
    <property type="entry name" value="Glutaredoxin"/>
    <property type="match status" value="1"/>
</dbReference>
<dbReference type="PANTHER" id="PTHR45694:SF5">
    <property type="entry name" value="GLUTAREDOXIN 2"/>
    <property type="match status" value="1"/>
</dbReference>
<evidence type="ECO:0000256" key="2">
    <source>
        <dbReference type="ARBA" id="ARBA00022982"/>
    </source>
</evidence>
<gene>
    <name evidence="6" type="ORF">CCUR1050_LOCUS1546</name>
</gene>
<evidence type="ECO:0000256" key="1">
    <source>
        <dbReference type="ARBA" id="ARBA00022448"/>
    </source>
</evidence>
<reference evidence="6" key="1">
    <citation type="submission" date="2021-01" db="EMBL/GenBank/DDBJ databases">
        <authorList>
            <person name="Corre E."/>
            <person name="Pelletier E."/>
            <person name="Niang G."/>
            <person name="Scheremetjew M."/>
            <person name="Finn R."/>
            <person name="Kale V."/>
            <person name="Holt S."/>
            <person name="Cochrane G."/>
            <person name="Meng A."/>
            <person name="Brown T."/>
            <person name="Cohen L."/>
        </authorList>
    </citation>
    <scope>NUCLEOTIDE SEQUENCE</scope>
    <source>
        <strain evidence="6">CCAP979/52</strain>
    </source>
</reference>
<keyword evidence="1" id="KW-0813">Transport</keyword>
<dbReference type="FunFam" id="3.40.30.10:FF:000026">
    <property type="entry name" value="Glutaredoxin 2"/>
    <property type="match status" value="1"/>
</dbReference>
<dbReference type="PANTHER" id="PTHR45694">
    <property type="entry name" value="GLUTAREDOXIN 2"/>
    <property type="match status" value="1"/>
</dbReference>
<dbReference type="InterPro" id="IPR036249">
    <property type="entry name" value="Thioredoxin-like_sf"/>
</dbReference>
<keyword evidence="2" id="KW-0249">Electron transport</keyword>
<dbReference type="GO" id="GO:0015038">
    <property type="term" value="F:glutathione disulfide oxidoreductase activity"/>
    <property type="evidence" value="ECO:0007669"/>
    <property type="project" value="TreeGrafter"/>
</dbReference>
<organism evidence="6">
    <name type="scientific">Cryptomonas curvata</name>
    <dbReference type="NCBI Taxonomy" id="233186"/>
    <lineage>
        <taxon>Eukaryota</taxon>
        <taxon>Cryptophyceae</taxon>
        <taxon>Cryptomonadales</taxon>
        <taxon>Cryptomonadaceae</taxon>
        <taxon>Cryptomonas</taxon>
    </lineage>
</organism>
<dbReference type="GO" id="GO:0005737">
    <property type="term" value="C:cytoplasm"/>
    <property type="evidence" value="ECO:0007669"/>
    <property type="project" value="TreeGrafter"/>
</dbReference>
<feature type="domain" description="Glutaredoxin" evidence="5">
    <location>
        <begin position="76"/>
        <end position="138"/>
    </location>
</feature>
<dbReference type="PRINTS" id="PR00160">
    <property type="entry name" value="GLUTAREDOXIN"/>
</dbReference>
<dbReference type="InterPro" id="IPR011767">
    <property type="entry name" value="GLR_AS"/>
</dbReference>
<evidence type="ECO:0000256" key="3">
    <source>
        <dbReference type="ARBA" id="ARBA00023157"/>
    </source>
</evidence>
<dbReference type="AlphaFoldDB" id="A0A7S0LVD6"/>
<keyword evidence="4" id="KW-0676">Redox-active center</keyword>
<accession>A0A7S0LVD6</accession>
<dbReference type="InterPro" id="IPR002109">
    <property type="entry name" value="Glutaredoxin"/>
</dbReference>
<dbReference type="CDD" id="cd03419">
    <property type="entry name" value="GRX_GRXh_1_2_like"/>
    <property type="match status" value="1"/>
</dbReference>
<dbReference type="SUPFAM" id="SSF52833">
    <property type="entry name" value="Thioredoxin-like"/>
    <property type="match status" value="1"/>
</dbReference>